<keyword evidence="3" id="KW-1185">Reference proteome</keyword>
<dbReference type="InterPro" id="IPR009959">
    <property type="entry name" value="Cyclase_SnoaL-like"/>
</dbReference>
<dbReference type="SUPFAM" id="SSF54427">
    <property type="entry name" value="NTF2-like"/>
    <property type="match status" value="1"/>
</dbReference>
<feature type="compositionally biased region" description="Polar residues" evidence="1">
    <location>
        <begin position="161"/>
        <end position="171"/>
    </location>
</feature>
<reference evidence="2 3" key="1">
    <citation type="submission" date="2021-03" db="EMBL/GenBank/DDBJ databases">
        <title>Sequencing the genomes of 1000 actinobacteria strains.</title>
        <authorList>
            <person name="Klenk H.-P."/>
        </authorList>
    </citation>
    <scope>NUCLEOTIDE SEQUENCE [LARGE SCALE GENOMIC DNA]</scope>
    <source>
        <strain evidence="2 3">DSM 18824</strain>
    </source>
</reference>
<evidence type="ECO:0000313" key="3">
    <source>
        <dbReference type="Proteomes" id="UP000755585"/>
    </source>
</evidence>
<name>A0ABS4UVU2_9ACTN</name>
<evidence type="ECO:0000256" key="1">
    <source>
        <dbReference type="SAM" id="MobiDB-lite"/>
    </source>
</evidence>
<dbReference type="EMBL" id="JAGINT010000002">
    <property type="protein sequence ID" value="MBP2355767.1"/>
    <property type="molecule type" value="Genomic_DNA"/>
</dbReference>
<dbReference type="Pfam" id="PF07366">
    <property type="entry name" value="SnoaL"/>
    <property type="match status" value="1"/>
</dbReference>
<dbReference type="RefSeq" id="WP_209698386.1">
    <property type="nucleotide sequence ID" value="NZ_BAAAVU010000005.1"/>
</dbReference>
<sequence>MEIERHKAVVREFDDLGNGSGDLDRLDVLCTPDMVNHALAPGMPAGLDGTRQFLRRARRDVHPARWIESAVVAEGELVVQFGSREVYWPGGSFRGFELSAGVVSRDVAFAYRFRDGRISERWAIRDDLAMVHQLGASNPGESPAGQGGYVLAHPQCRDSSKPSSVRMSSTGRPGAAAVTRPRMQAVMTIRK</sequence>
<evidence type="ECO:0000313" key="2">
    <source>
        <dbReference type="EMBL" id="MBP2355767.1"/>
    </source>
</evidence>
<dbReference type="Gene3D" id="3.10.450.50">
    <property type="match status" value="1"/>
</dbReference>
<protein>
    <submittedName>
        <fullName evidence="2">Ketosteroid isomerase-like protein</fullName>
    </submittedName>
</protein>
<comment type="caution">
    <text evidence="2">The sequence shown here is derived from an EMBL/GenBank/DDBJ whole genome shotgun (WGS) entry which is preliminary data.</text>
</comment>
<proteinExistence type="predicted"/>
<gene>
    <name evidence="2" type="ORF">JOF29_006877</name>
</gene>
<organism evidence="2 3">
    <name type="scientific">Kribbella aluminosa</name>
    <dbReference type="NCBI Taxonomy" id="416017"/>
    <lineage>
        <taxon>Bacteria</taxon>
        <taxon>Bacillati</taxon>
        <taxon>Actinomycetota</taxon>
        <taxon>Actinomycetes</taxon>
        <taxon>Propionibacteriales</taxon>
        <taxon>Kribbellaceae</taxon>
        <taxon>Kribbella</taxon>
    </lineage>
</organism>
<dbReference type="Proteomes" id="UP000755585">
    <property type="component" value="Unassembled WGS sequence"/>
</dbReference>
<dbReference type="InterPro" id="IPR032710">
    <property type="entry name" value="NTF2-like_dom_sf"/>
</dbReference>
<accession>A0ABS4UVU2</accession>
<feature type="region of interest" description="Disordered" evidence="1">
    <location>
        <begin position="155"/>
        <end position="180"/>
    </location>
</feature>